<organism evidence="1 2">
    <name type="scientific">Diphasiastrum complanatum</name>
    <name type="common">Issler's clubmoss</name>
    <name type="synonym">Lycopodium complanatum</name>
    <dbReference type="NCBI Taxonomy" id="34168"/>
    <lineage>
        <taxon>Eukaryota</taxon>
        <taxon>Viridiplantae</taxon>
        <taxon>Streptophyta</taxon>
        <taxon>Embryophyta</taxon>
        <taxon>Tracheophyta</taxon>
        <taxon>Lycopodiopsida</taxon>
        <taxon>Lycopodiales</taxon>
        <taxon>Lycopodiaceae</taxon>
        <taxon>Lycopodioideae</taxon>
        <taxon>Diphasiastrum</taxon>
    </lineage>
</organism>
<keyword evidence="2" id="KW-1185">Reference proteome</keyword>
<name>A0ACC2D0E7_DIPCM</name>
<comment type="caution">
    <text evidence="1">The sequence shown here is derived from an EMBL/GenBank/DDBJ whole genome shotgun (WGS) entry which is preliminary data.</text>
</comment>
<reference evidence="2" key="1">
    <citation type="journal article" date="2024" name="Proc. Natl. Acad. Sci. U.S.A.">
        <title>Extraordinary preservation of gene collinearity over three hundred million years revealed in homosporous lycophytes.</title>
        <authorList>
            <person name="Li C."/>
            <person name="Wickell D."/>
            <person name="Kuo L.Y."/>
            <person name="Chen X."/>
            <person name="Nie B."/>
            <person name="Liao X."/>
            <person name="Peng D."/>
            <person name="Ji J."/>
            <person name="Jenkins J."/>
            <person name="Williams M."/>
            <person name="Shu S."/>
            <person name="Plott C."/>
            <person name="Barry K."/>
            <person name="Rajasekar S."/>
            <person name="Grimwood J."/>
            <person name="Han X."/>
            <person name="Sun S."/>
            <person name="Hou Z."/>
            <person name="He W."/>
            <person name="Dai G."/>
            <person name="Sun C."/>
            <person name="Schmutz J."/>
            <person name="Leebens-Mack J.H."/>
            <person name="Li F.W."/>
            <person name="Wang L."/>
        </authorList>
    </citation>
    <scope>NUCLEOTIDE SEQUENCE [LARGE SCALE GENOMIC DNA]</scope>
    <source>
        <strain evidence="2">cv. PW_Plant_1</strain>
    </source>
</reference>
<proteinExistence type="predicted"/>
<evidence type="ECO:0000313" key="1">
    <source>
        <dbReference type="EMBL" id="KAJ7547783.1"/>
    </source>
</evidence>
<dbReference type="Proteomes" id="UP001162992">
    <property type="component" value="Chromosome 8"/>
</dbReference>
<gene>
    <name evidence="1" type="ORF">O6H91_08G104400</name>
</gene>
<dbReference type="EMBL" id="CM055099">
    <property type="protein sequence ID" value="KAJ7547783.1"/>
    <property type="molecule type" value="Genomic_DNA"/>
</dbReference>
<accession>A0ACC2D0E7</accession>
<protein>
    <submittedName>
        <fullName evidence="1">Uncharacterized protein</fullName>
    </submittedName>
</protein>
<sequence>MEKAAGNVTAQLQLPPGFRFHPTDEELVVHYLSRKATSRPFPIPIIAEIDLYKFDPWDLPKRALFGEREWYFFSPRDRKYPNGARPNRAAASGYWKATGTDKPISSDAGGYHKVGVKKALVFYKGRAPKGVKTNWIMHEYRLIGDASTKPSNARRKGSLRLDDWVLCRIYKKNRSSQAKMAAPKMEAEEESCLEDVLASLPDIDDSKLCLPRIGSFNALVDQDHRIDSFFTGEASEAGNRSSLIYAEPWQRRIQDQYSGDAALQLESKAVPIRDFMFDDVEAMQGQLQPNWRHDPSPISRDDLHQALLQRNDSNLTEMLQNSRTLRQKGRMIGSLRMQEDEVQSTCRSPNFSQMKQQQQQQQQHHHPQALNVSGGLSTTGTSSLTYPMQGLDHMPSQLLPNCIPKLESDSELFPKLNGFYIHSYS</sequence>
<evidence type="ECO:0000313" key="2">
    <source>
        <dbReference type="Proteomes" id="UP001162992"/>
    </source>
</evidence>